<comment type="caution">
    <text evidence="2">The sequence shown here is derived from an EMBL/GenBank/DDBJ whole genome shotgun (WGS) entry which is preliminary data.</text>
</comment>
<dbReference type="InterPro" id="IPR036047">
    <property type="entry name" value="F-box-like_dom_sf"/>
</dbReference>
<evidence type="ECO:0000313" key="3">
    <source>
        <dbReference type="Proteomes" id="UP001396334"/>
    </source>
</evidence>
<dbReference type="CDD" id="cd22151">
    <property type="entry name" value="F-box_AtGID2-like"/>
    <property type="match status" value="1"/>
</dbReference>
<dbReference type="Gene3D" id="1.20.1280.50">
    <property type="match status" value="1"/>
</dbReference>
<sequence>MKRCAPDSQVPVPDLKMKKIKEDSNEQEAGFMNLDENLLYEVLKHVDARTLAMASCVSKQWHKTAKDERLWELICTRHWANIGCGTQQVRSVVLPLGGFRRLHSLYLWPLSKPNIASASSSSWAPPFPKIINSKPPARWGKDEFCRFESVVAAYLLSEKGKGQPGLGIGRWFCHFLLCSWNQISIHPNQNAKKMEFLWLKVTVGWKKYKFDPSPNGIRVRSMASDLLCGVIGVEKAQKIFLLCVSHFISDILYLVRQRVKAVEESSKTYRENRRRSY</sequence>
<dbReference type="SMART" id="SM00256">
    <property type="entry name" value="FBOX"/>
    <property type="match status" value="1"/>
</dbReference>
<evidence type="ECO:0000259" key="1">
    <source>
        <dbReference type="PROSITE" id="PS50181"/>
    </source>
</evidence>
<dbReference type="PROSITE" id="PS50181">
    <property type="entry name" value="FBOX"/>
    <property type="match status" value="1"/>
</dbReference>
<gene>
    <name evidence="2" type="ORF">V6N11_003557</name>
</gene>
<evidence type="ECO:0000313" key="2">
    <source>
        <dbReference type="EMBL" id="KAK9023336.1"/>
    </source>
</evidence>
<keyword evidence="3" id="KW-1185">Reference proteome</keyword>
<dbReference type="InterPro" id="IPR044184">
    <property type="entry name" value="SNE/GID2"/>
</dbReference>
<reference evidence="2 3" key="1">
    <citation type="journal article" date="2024" name="G3 (Bethesda)">
        <title>Genome assembly of Hibiscus sabdariffa L. provides insights into metabolisms of medicinal natural products.</title>
        <authorList>
            <person name="Kim T."/>
        </authorList>
    </citation>
    <scope>NUCLEOTIDE SEQUENCE [LARGE SCALE GENOMIC DNA]</scope>
    <source>
        <strain evidence="2">TK-2024</strain>
        <tissue evidence="2">Old leaves</tissue>
    </source>
</reference>
<dbReference type="EMBL" id="JBBPBN010000015">
    <property type="protein sequence ID" value="KAK9023336.1"/>
    <property type="molecule type" value="Genomic_DNA"/>
</dbReference>
<dbReference type="SUPFAM" id="SSF81383">
    <property type="entry name" value="F-box domain"/>
    <property type="match status" value="1"/>
</dbReference>
<protein>
    <recommendedName>
        <fullName evidence="1">F-box domain-containing protein</fullName>
    </recommendedName>
</protein>
<dbReference type="Pfam" id="PF00646">
    <property type="entry name" value="F-box"/>
    <property type="match status" value="1"/>
</dbReference>
<feature type="domain" description="F-box" evidence="1">
    <location>
        <begin position="28"/>
        <end position="74"/>
    </location>
</feature>
<dbReference type="Proteomes" id="UP001396334">
    <property type="component" value="Unassembled WGS sequence"/>
</dbReference>
<accession>A0ABR2SDK8</accession>
<dbReference type="PANTHER" id="PTHR47750:SF7">
    <property type="entry name" value="F-BOX PROTEIN"/>
    <property type="match status" value="1"/>
</dbReference>
<name>A0ABR2SDK8_9ROSI</name>
<proteinExistence type="predicted"/>
<organism evidence="2 3">
    <name type="scientific">Hibiscus sabdariffa</name>
    <name type="common">roselle</name>
    <dbReference type="NCBI Taxonomy" id="183260"/>
    <lineage>
        <taxon>Eukaryota</taxon>
        <taxon>Viridiplantae</taxon>
        <taxon>Streptophyta</taxon>
        <taxon>Embryophyta</taxon>
        <taxon>Tracheophyta</taxon>
        <taxon>Spermatophyta</taxon>
        <taxon>Magnoliopsida</taxon>
        <taxon>eudicotyledons</taxon>
        <taxon>Gunneridae</taxon>
        <taxon>Pentapetalae</taxon>
        <taxon>rosids</taxon>
        <taxon>malvids</taxon>
        <taxon>Malvales</taxon>
        <taxon>Malvaceae</taxon>
        <taxon>Malvoideae</taxon>
        <taxon>Hibiscus</taxon>
    </lineage>
</organism>
<dbReference type="PANTHER" id="PTHR47750">
    <property type="entry name" value="F-BOX PROTEIN SNE"/>
    <property type="match status" value="1"/>
</dbReference>
<dbReference type="InterPro" id="IPR001810">
    <property type="entry name" value="F-box_dom"/>
</dbReference>